<dbReference type="EMBL" id="JAOVQO010000018">
    <property type="protein sequence ID" value="MCU9849864.1"/>
    <property type="molecule type" value="Genomic_DNA"/>
</dbReference>
<dbReference type="Gene3D" id="3.40.50.1460">
    <property type="match status" value="1"/>
</dbReference>
<proteinExistence type="predicted"/>
<dbReference type="PANTHER" id="PTHR22576">
    <property type="entry name" value="MUCOSA ASSOCIATED LYMPHOID TISSUE LYMPHOMA TRANSLOCATION PROTEIN 1/PARACASPASE"/>
    <property type="match status" value="1"/>
</dbReference>
<dbReference type="PANTHER" id="PTHR22576:SF37">
    <property type="entry name" value="MUCOSA-ASSOCIATED LYMPHOID TISSUE LYMPHOMA TRANSLOCATION PROTEIN 1"/>
    <property type="match status" value="1"/>
</dbReference>
<dbReference type="InterPro" id="IPR011600">
    <property type="entry name" value="Pept_C14_caspase"/>
</dbReference>
<dbReference type="PROSITE" id="PS50208">
    <property type="entry name" value="CASPASE_P20"/>
    <property type="match status" value="1"/>
</dbReference>
<evidence type="ECO:0000313" key="4">
    <source>
        <dbReference type="EMBL" id="MCU9849864.1"/>
    </source>
</evidence>
<accession>A0ABT2X929</accession>
<evidence type="ECO:0000313" key="5">
    <source>
        <dbReference type="Proteomes" id="UP001209535"/>
    </source>
</evidence>
<feature type="domain" description="Caspase family p20" evidence="3">
    <location>
        <begin position="22"/>
        <end position="155"/>
    </location>
</feature>
<dbReference type="SUPFAM" id="SSF52129">
    <property type="entry name" value="Caspase-like"/>
    <property type="match status" value="1"/>
</dbReference>
<feature type="chain" id="PRO_5046232056" evidence="2">
    <location>
        <begin position="22"/>
        <end position="488"/>
    </location>
</feature>
<dbReference type="Proteomes" id="UP001209535">
    <property type="component" value="Unassembled WGS sequence"/>
</dbReference>
<name>A0ABT2X929_9RHOB</name>
<dbReference type="Pfam" id="PF00656">
    <property type="entry name" value="Peptidase_C14"/>
    <property type="match status" value="1"/>
</dbReference>
<keyword evidence="2" id="KW-0732">Signal</keyword>
<gene>
    <name evidence="4" type="ORF">OEZ60_17840</name>
</gene>
<keyword evidence="5" id="KW-1185">Reference proteome</keyword>
<comment type="caution">
    <text evidence="4">The sequence shown here is derived from an EMBL/GenBank/DDBJ whole genome shotgun (WGS) entry which is preliminary data.</text>
</comment>
<evidence type="ECO:0000256" key="2">
    <source>
        <dbReference type="SAM" id="SignalP"/>
    </source>
</evidence>
<feature type="signal peptide" evidence="2">
    <location>
        <begin position="1"/>
        <end position="21"/>
    </location>
</feature>
<feature type="region of interest" description="Disordered" evidence="1">
    <location>
        <begin position="366"/>
        <end position="392"/>
    </location>
</feature>
<evidence type="ECO:0000256" key="1">
    <source>
        <dbReference type="SAM" id="MobiDB-lite"/>
    </source>
</evidence>
<protein>
    <submittedName>
        <fullName evidence="4">Caspase family protein</fullName>
    </submittedName>
</protein>
<dbReference type="InterPro" id="IPR029030">
    <property type="entry name" value="Caspase-like_dom_sf"/>
</dbReference>
<dbReference type="InterPro" id="IPR052039">
    <property type="entry name" value="Caspase-related_regulators"/>
</dbReference>
<organism evidence="4 5">
    <name type="scientific">Albidovulum salinarum</name>
    <dbReference type="NCBI Taxonomy" id="2984153"/>
    <lineage>
        <taxon>Bacteria</taxon>
        <taxon>Pseudomonadati</taxon>
        <taxon>Pseudomonadota</taxon>
        <taxon>Alphaproteobacteria</taxon>
        <taxon>Rhodobacterales</taxon>
        <taxon>Paracoccaceae</taxon>
        <taxon>Albidovulum</taxon>
    </lineage>
</organism>
<evidence type="ECO:0000259" key="3">
    <source>
        <dbReference type="PROSITE" id="PS50208"/>
    </source>
</evidence>
<sequence length="488" mass="52493">MKLAALLLGLVLATVAGPLQAEERIALVMGNSAYGSVAQLENPSRDAGVIAAALGDLGFEVTTLIDATQQEMRRGISQFGRRLREAGPDATGLFYYAGHGVQSFGSNYLLPVDVALTDAADLDLAAIEAQTVLRQMSSARNRTNIMILDACRNNPFTDIPEINDNGLAEMKAPTGTFLAYATAPGSVALDGTGSNSPFTHALAEQMRIPGLPIEQMFKQVRVAVLEATRGQQTPWDTSSLTSNFVFAEADKPSAQELADRQLWASVEQTRDPVQIMLFLRAYPDNAFADEARALLETVMQEELTGAPKMPAVTEPTASDAERRMFEAAQAEASVEAWQTYLDTYPTGTFAEFAQGEIAALNAAAGHDPVGRDHAESEPAVEAAAPAPGPEPTDVTFDTPLTVGNDAIIGKSLAQIITGSPMYPPVEGLPDSFWKDKSCSNCHQWNQERLCDQAKTYLTQNGERSLSKEHPFGGALKRNLRVWAQSGCR</sequence>
<dbReference type="InterPro" id="IPR001309">
    <property type="entry name" value="Pept_C14_p20"/>
</dbReference>
<reference evidence="4 5" key="1">
    <citation type="submission" date="2022-10" db="EMBL/GenBank/DDBJ databases">
        <title>Defluviimonas sp. nov., isolated from ocean surface sediments.</title>
        <authorList>
            <person name="He W."/>
            <person name="Wang L."/>
            <person name="Zhang D.-F."/>
        </authorList>
    </citation>
    <scope>NUCLEOTIDE SEQUENCE [LARGE SCALE GENOMIC DNA]</scope>
    <source>
        <strain evidence="4 5">WL0024</strain>
    </source>
</reference>
<dbReference type="RefSeq" id="WP_263339145.1">
    <property type="nucleotide sequence ID" value="NZ_JAOVQO010000018.1"/>
</dbReference>